<comment type="caution">
    <text evidence="2">The sequence shown here is derived from an EMBL/GenBank/DDBJ whole genome shotgun (WGS) entry which is preliminary data.</text>
</comment>
<evidence type="ECO:0000313" key="3">
    <source>
        <dbReference type="Proteomes" id="UP000176902"/>
    </source>
</evidence>
<reference evidence="2 3" key="1">
    <citation type="journal article" date="2016" name="Nat. Commun.">
        <title>Thousands of microbial genomes shed light on interconnected biogeochemical processes in an aquifer system.</title>
        <authorList>
            <person name="Anantharaman K."/>
            <person name="Brown C.T."/>
            <person name="Hug L.A."/>
            <person name="Sharon I."/>
            <person name="Castelle C.J."/>
            <person name="Probst A.J."/>
            <person name="Thomas B.C."/>
            <person name="Singh A."/>
            <person name="Wilkins M.J."/>
            <person name="Karaoz U."/>
            <person name="Brodie E.L."/>
            <person name="Williams K.H."/>
            <person name="Hubbard S.S."/>
            <person name="Banfield J.F."/>
        </authorList>
    </citation>
    <scope>NUCLEOTIDE SEQUENCE [LARGE SCALE GENOMIC DNA]</scope>
</reference>
<evidence type="ECO:0000256" key="1">
    <source>
        <dbReference type="SAM" id="MobiDB-lite"/>
    </source>
</evidence>
<name>A0A1F5JVT8_9BACT</name>
<gene>
    <name evidence="2" type="ORF">A3C59_02100</name>
</gene>
<feature type="region of interest" description="Disordered" evidence="1">
    <location>
        <begin position="11"/>
        <end position="31"/>
    </location>
</feature>
<dbReference type="AlphaFoldDB" id="A0A1F5JVT8"/>
<accession>A0A1F5JVT8</accession>
<proteinExistence type="predicted"/>
<sequence>MERYYDLIRQRARKEVPNKKPEDERSSRRKQRDFDEKLLDLLRARQILEEYKRKAWKSRGTIRSIRNDNEYIVSRTITLSNTYTYSVQVPIYRGSEEVRREIDYGLYSHSTEPKMVGQRTVRRQAQDRVYIDVLGSRVSVGCFDRLMNFDIPNTPEMRPYSNIYYPLLYRLKTQDPEFVDGITYKEDNHIVSMSVVSDQPQRIDMAHELIDTLLLGVALKSSA</sequence>
<dbReference type="Proteomes" id="UP000176902">
    <property type="component" value="Unassembled WGS sequence"/>
</dbReference>
<organism evidence="2 3">
    <name type="scientific">Candidatus Daviesbacteria bacterium RIFCSPHIGHO2_02_FULL_36_13</name>
    <dbReference type="NCBI Taxonomy" id="1797768"/>
    <lineage>
        <taxon>Bacteria</taxon>
        <taxon>Candidatus Daviesiibacteriota</taxon>
    </lineage>
</organism>
<evidence type="ECO:0000313" key="2">
    <source>
        <dbReference type="EMBL" id="OGE32591.1"/>
    </source>
</evidence>
<protein>
    <submittedName>
        <fullName evidence="2">Uncharacterized protein</fullName>
    </submittedName>
</protein>
<dbReference type="EMBL" id="MFCV01000024">
    <property type="protein sequence ID" value="OGE32591.1"/>
    <property type="molecule type" value="Genomic_DNA"/>
</dbReference>